<evidence type="ECO:0000256" key="2">
    <source>
        <dbReference type="ARBA" id="ARBA00022692"/>
    </source>
</evidence>
<gene>
    <name evidence="7" type="ORF">PHYSODRAFT_255459</name>
</gene>
<dbReference type="InterPro" id="IPR001902">
    <property type="entry name" value="SLC26A/SulP_fam"/>
</dbReference>
<dbReference type="EMBL" id="JH159154">
    <property type="protein sequence ID" value="EGZ18788.1"/>
    <property type="molecule type" value="Genomic_DNA"/>
</dbReference>
<feature type="transmembrane region" description="Helical" evidence="5">
    <location>
        <begin position="152"/>
        <end position="171"/>
    </location>
</feature>
<dbReference type="InParanoid" id="G4ZIY3"/>
<feature type="transmembrane region" description="Helical" evidence="5">
    <location>
        <begin position="120"/>
        <end position="140"/>
    </location>
</feature>
<name>G4ZIY3_PHYSP</name>
<dbReference type="KEGG" id="psoj:PHYSODRAFT_255459"/>
<dbReference type="Pfam" id="PF00916">
    <property type="entry name" value="Sulfate_transp"/>
    <property type="match status" value="1"/>
</dbReference>
<dbReference type="SMR" id="G4ZIY3"/>
<protein>
    <recommendedName>
        <fullName evidence="6">SLC26A/SulP transporter domain-containing protein</fullName>
    </recommendedName>
</protein>
<dbReference type="InterPro" id="IPR011547">
    <property type="entry name" value="SLC26A/SulP_dom"/>
</dbReference>
<evidence type="ECO:0000259" key="6">
    <source>
        <dbReference type="Pfam" id="PF00916"/>
    </source>
</evidence>
<reference evidence="7 8" key="1">
    <citation type="journal article" date="2006" name="Science">
        <title>Phytophthora genome sequences uncover evolutionary origins and mechanisms of pathogenesis.</title>
        <authorList>
            <person name="Tyler B.M."/>
            <person name="Tripathy S."/>
            <person name="Zhang X."/>
            <person name="Dehal P."/>
            <person name="Jiang R.H."/>
            <person name="Aerts A."/>
            <person name="Arredondo F.D."/>
            <person name="Baxter L."/>
            <person name="Bensasson D."/>
            <person name="Beynon J.L."/>
            <person name="Chapman J."/>
            <person name="Damasceno C.M."/>
            <person name="Dorrance A.E."/>
            <person name="Dou D."/>
            <person name="Dickerman A.W."/>
            <person name="Dubchak I.L."/>
            <person name="Garbelotto M."/>
            <person name="Gijzen M."/>
            <person name="Gordon S.G."/>
            <person name="Govers F."/>
            <person name="Grunwald N.J."/>
            <person name="Huang W."/>
            <person name="Ivors K.L."/>
            <person name="Jones R.W."/>
            <person name="Kamoun S."/>
            <person name="Krampis K."/>
            <person name="Lamour K.H."/>
            <person name="Lee M.K."/>
            <person name="McDonald W.H."/>
            <person name="Medina M."/>
            <person name="Meijer H.J."/>
            <person name="Nordberg E.K."/>
            <person name="Maclean D.J."/>
            <person name="Ospina-Giraldo M.D."/>
            <person name="Morris P.F."/>
            <person name="Phuntumart V."/>
            <person name="Putnam N.H."/>
            <person name="Rash S."/>
            <person name="Rose J.K."/>
            <person name="Sakihama Y."/>
            <person name="Salamov A.A."/>
            <person name="Savidor A."/>
            <person name="Scheuring C.F."/>
            <person name="Smith B.M."/>
            <person name="Sobral B.W."/>
            <person name="Terry A."/>
            <person name="Torto-Alalibo T.A."/>
            <person name="Win J."/>
            <person name="Xu Z."/>
            <person name="Zhang H."/>
            <person name="Grigoriev I.V."/>
            <person name="Rokhsar D.S."/>
            <person name="Boore J.L."/>
        </authorList>
    </citation>
    <scope>NUCLEOTIDE SEQUENCE [LARGE SCALE GENOMIC DNA]</scope>
    <source>
        <strain evidence="7 8">P6497</strain>
    </source>
</reference>
<feature type="domain" description="SLC26A/SulP transporter" evidence="6">
    <location>
        <begin position="50"/>
        <end position="232"/>
    </location>
</feature>
<keyword evidence="3 5" id="KW-1133">Transmembrane helix</keyword>
<evidence type="ECO:0000313" key="7">
    <source>
        <dbReference type="EMBL" id="EGZ18788.1"/>
    </source>
</evidence>
<keyword evidence="8" id="KW-1185">Reference proteome</keyword>
<evidence type="ECO:0000256" key="3">
    <source>
        <dbReference type="ARBA" id="ARBA00022989"/>
    </source>
</evidence>
<dbReference type="GeneID" id="20638614"/>
<dbReference type="Proteomes" id="UP000002640">
    <property type="component" value="Unassembled WGS sequence"/>
</dbReference>
<evidence type="ECO:0000256" key="5">
    <source>
        <dbReference type="SAM" id="Phobius"/>
    </source>
</evidence>
<accession>G4ZIY3</accession>
<feature type="transmembrane region" description="Helical" evidence="5">
    <location>
        <begin position="191"/>
        <end position="214"/>
    </location>
</feature>
<organism evidence="7 8">
    <name type="scientific">Phytophthora sojae (strain P6497)</name>
    <name type="common">Soybean stem and root rot agent</name>
    <name type="synonym">Phytophthora megasperma f. sp. glycines</name>
    <dbReference type="NCBI Taxonomy" id="1094619"/>
    <lineage>
        <taxon>Eukaryota</taxon>
        <taxon>Sar</taxon>
        <taxon>Stramenopiles</taxon>
        <taxon>Oomycota</taxon>
        <taxon>Peronosporomycetes</taxon>
        <taxon>Peronosporales</taxon>
        <taxon>Peronosporaceae</taxon>
        <taxon>Phytophthora</taxon>
    </lineage>
</organism>
<dbReference type="PANTHER" id="PTHR11814">
    <property type="entry name" value="SULFATE TRANSPORTER"/>
    <property type="match status" value="1"/>
</dbReference>
<dbReference type="GO" id="GO:0016020">
    <property type="term" value="C:membrane"/>
    <property type="evidence" value="ECO:0007669"/>
    <property type="project" value="UniProtKB-SubCell"/>
</dbReference>
<dbReference type="GO" id="GO:0055085">
    <property type="term" value="P:transmembrane transport"/>
    <property type="evidence" value="ECO:0007669"/>
    <property type="project" value="InterPro"/>
</dbReference>
<comment type="subcellular location">
    <subcellularLocation>
        <location evidence="1">Membrane</location>
        <topology evidence="1">Multi-pass membrane protein</topology>
    </subcellularLocation>
</comment>
<dbReference type="RefSeq" id="XP_009527846.1">
    <property type="nucleotide sequence ID" value="XM_009529551.1"/>
</dbReference>
<evidence type="ECO:0000256" key="1">
    <source>
        <dbReference type="ARBA" id="ARBA00004141"/>
    </source>
</evidence>
<sequence>MFDSPALPPLIGTSGPSDSFALPKKSWLQQAQDVAPIFSWLPHYDVRRDLKFDVVAGITVAMMLIPQEVSLSTIMNVPAHHGLYTAATAPLVNAIFGQHGAVSLLVGTILEDIDDQDERVATGIMMAFLSGCILLLVRLINLSQLADFFSRPVMGGFISAGGLLIMLSQFSNALGIKFASQDYPPQTVYHIFKHIGHTNLTAFAVAAISIVYLFTVKIIKKRYFPSPVLMQLFESRHPKK</sequence>
<dbReference type="AlphaFoldDB" id="G4ZIY3"/>
<evidence type="ECO:0000313" key="8">
    <source>
        <dbReference type="Proteomes" id="UP000002640"/>
    </source>
</evidence>
<evidence type="ECO:0000256" key="4">
    <source>
        <dbReference type="ARBA" id="ARBA00023136"/>
    </source>
</evidence>
<keyword evidence="4 5" id="KW-0472">Membrane</keyword>
<keyword evidence="2 5" id="KW-0812">Transmembrane</keyword>
<proteinExistence type="predicted"/>